<evidence type="ECO:0000256" key="13">
    <source>
        <dbReference type="SAM" id="MobiDB-lite"/>
    </source>
</evidence>
<feature type="transmembrane region" description="Helical" evidence="12">
    <location>
        <begin position="74"/>
        <end position="96"/>
    </location>
</feature>
<feature type="transmembrane region" description="Helical" evidence="12">
    <location>
        <begin position="384"/>
        <end position="402"/>
    </location>
</feature>
<evidence type="ECO:0000256" key="7">
    <source>
        <dbReference type="ARBA" id="ARBA00022723"/>
    </source>
</evidence>
<dbReference type="KEGG" id="stir:DDW44_26080"/>
<dbReference type="GO" id="GO:0070069">
    <property type="term" value="C:cytochrome complex"/>
    <property type="evidence" value="ECO:0007669"/>
    <property type="project" value="UniProtKB-UniRule"/>
</dbReference>
<comment type="similarity">
    <text evidence="2 12">Belongs to the cytochrome ubiquinol oxidase subunit 1 family.</text>
</comment>
<dbReference type="GO" id="GO:0016682">
    <property type="term" value="F:oxidoreductase activity, acting on diphenols and related substances as donors, oxygen as acceptor"/>
    <property type="evidence" value="ECO:0007669"/>
    <property type="project" value="TreeGrafter"/>
</dbReference>
<evidence type="ECO:0000256" key="9">
    <source>
        <dbReference type="ARBA" id="ARBA00022989"/>
    </source>
</evidence>
<feature type="transmembrane region" description="Helical" evidence="12">
    <location>
        <begin position="28"/>
        <end position="53"/>
    </location>
</feature>
<dbReference type="GO" id="GO:0005886">
    <property type="term" value="C:plasma membrane"/>
    <property type="evidence" value="ECO:0007669"/>
    <property type="project" value="UniProtKB-SubCell"/>
</dbReference>
<proteinExistence type="inferred from homology"/>
<evidence type="ECO:0000256" key="2">
    <source>
        <dbReference type="ARBA" id="ARBA00009819"/>
    </source>
</evidence>
<keyword evidence="5 12" id="KW-0349">Heme</keyword>
<protein>
    <submittedName>
        <fullName evidence="14">Cytochrome ubiquinol oxidase subunit I</fullName>
    </submittedName>
</protein>
<dbReference type="GO" id="GO:0019646">
    <property type="term" value="P:aerobic electron transport chain"/>
    <property type="evidence" value="ECO:0007669"/>
    <property type="project" value="InterPro"/>
</dbReference>
<evidence type="ECO:0000313" key="14">
    <source>
        <dbReference type="EMBL" id="AWI31869.1"/>
    </source>
</evidence>
<sequence length="503" mass="54944">MHNPVSLPPGAHLLLADAPAQLLPARELMAFTLASHIILVPMGVALPLITLVMHYRGLRRSDPTALLLARRWSAVMAIQFAVGVVTGTVLSFEFGLLWPGLMGRWGDVFGIGFGVEAWAFFLEAVLIAIYLYGWRRLPPRTHFLLGLPLPATALLGAFGILAANSWMNTPQGFRLDATGNPVDVDVWKAIFTPMFGPQYWHFVVAMFMTAGYVVAGVYAVGILKGRRDRYHRIGFAVPFTVAAILTPVQFVLGDSIARSVFQKQPIKFAAMELVWETDTHVPEYIFGRLHPDGTVTGGIKIPQLDSILAGFRPDTQVTGLTSVPASDRPDPTEATIVHWAFDIMVIIGSLLGLLVLCYAWVVWRRRKRPAAERLPQSRWFYRSAACAGVASVVAVECGWIATEVGRQPWIVYQNMRVAEAVTSTRASTLWTMFGVVIVVYVFIFGSFLAVLLKMRTRWRLEDAAAGTATPAEGPETETPYGPRAAVPAASAGTGARAGEDGTP</sequence>
<evidence type="ECO:0000256" key="6">
    <source>
        <dbReference type="ARBA" id="ARBA00022692"/>
    </source>
</evidence>
<evidence type="ECO:0000256" key="10">
    <source>
        <dbReference type="ARBA" id="ARBA00023004"/>
    </source>
</evidence>
<dbReference type="GO" id="GO:0009055">
    <property type="term" value="F:electron transfer activity"/>
    <property type="evidence" value="ECO:0007669"/>
    <property type="project" value="UniProtKB-UniRule"/>
</dbReference>
<feature type="compositionally biased region" description="Low complexity" evidence="13">
    <location>
        <begin position="464"/>
        <end position="496"/>
    </location>
</feature>
<evidence type="ECO:0000256" key="5">
    <source>
        <dbReference type="ARBA" id="ARBA00022617"/>
    </source>
</evidence>
<comment type="subcellular location">
    <subcellularLocation>
        <location evidence="1">Cell membrane</location>
        <topology evidence="1">Multi-pass membrane protein</topology>
    </subcellularLocation>
</comment>
<dbReference type="RefSeq" id="WP_108907964.1">
    <property type="nucleotide sequence ID" value="NZ_CP029188.1"/>
</dbReference>
<evidence type="ECO:0000256" key="12">
    <source>
        <dbReference type="PIRNR" id="PIRNR006446"/>
    </source>
</evidence>
<evidence type="ECO:0000256" key="11">
    <source>
        <dbReference type="ARBA" id="ARBA00023136"/>
    </source>
</evidence>
<dbReference type="PANTHER" id="PTHR30365">
    <property type="entry name" value="CYTOCHROME D UBIQUINOL OXIDASE"/>
    <property type="match status" value="1"/>
</dbReference>
<feature type="transmembrane region" description="Helical" evidence="12">
    <location>
        <begin position="143"/>
        <end position="163"/>
    </location>
</feature>
<keyword evidence="10 12" id="KW-0408">Iron</keyword>
<keyword evidence="11 12" id="KW-0472">Membrane</keyword>
<organism evidence="14 15">
    <name type="scientific">Streptomyces tirandamycinicus</name>
    <dbReference type="NCBI Taxonomy" id="2174846"/>
    <lineage>
        <taxon>Bacteria</taxon>
        <taxon>Bacillati</taxon>
        <taxon>Actinomycetota</taxon>
        <taxon>Actinomycetes</taxon>
        <taxon>Kitasatosporales</taxon>
        <taxon>Streptomycetaceae</taxon>
        <taxon>Streptomyces</taxon>
    </lineage>
</organism>
<evidence type="ECO:0000313" key="15">
    <source>
        <dbReference type="Proteomes" id="UP000244900"/>
    </source>
</evidence>
<dbReference type="InterPro" id="IPR002585">
    <property type="entry name" value="Cyt-d_ubiquinol_oxidase_su_1"/>
</dbReference>
<feature type="transmembrane region" description="Helical" evidence="12">
    <location>
        <begin position="233"/>
        <end position="252"/>
    </location>
</feature>
<keyword evidence="8 12" id="KW-0249">Electron transport</keyword>
<reference evidence="14 15" key="1">
    <citation type="submission" date="2018-05" db="EMBL/GenBank/DDBJ databases">
        <title>Complete genome sequence of sponge-derived Streptomyces sp. HNM0039.</title>
        <authorList>
            <person name="Huang X."/>
            <person name="Zhou S."/>
        </authorList>
    </citation>
    <scope>NUCLEOTIDE SEQUENCE [LARGE SCALE GENOMIC DNA]</scope>
    <source>
        <strain evidence="14 15">HNM0039</strain>
    </source>
</reference>
<feature type="transmembrane region" description="Helical" evidence="12">
    <location>
        <begin position="429"/>
        <end position="452"/>
    </location>
</feature>
<feature type="region of interest" description="Disordered" evidence="13">
    <location>
        <begin position="464"/>
        <end position="503"/>
    </location>
</feature>
<name>A0A2S1SZM1_9ACTN</name>
<dbReference type="GO" id="GO:0046872">
    <property type="term" value="F:metal ion binding"/>
    <property type="evidence" value="ECO:0007669"/>
    <property type="project" value="UniProtKB-UniRule"/>
</dbReference>
<dbReference type="AlphaFoldDB" id="A0A2S1SZM1"/>
<keyword evidence="9 12" id="KW-1133">Transmembrane helix</keyword>
<feature type="transmembrane region" description="Helical" evidence="12">
    <location>
        <begin position="199"/>
        <end position="221"/>
    </location>
</feature>
<evidence type="ECO:0000256" key="4">
    <source>
        <dbReference type="ARBA" id="ARBA00022475"/>
    </source>
</evidence>
<accession>A0A2S1SZM1</accession>
<dbReference type="PIRSF" id="PIRSF006446">
    <property type="entry name" value="Cyt_quinol_oxidase_1"/>
    <property type="match status" value="1"/>
</dbReference>
<feature type="transmembrane region" description="Helical" evidence="12">
    <location>
        <begin position="108"/>
        <end position="131"/>
    </location>
</feature>
<dbReference type="GO" id="GO:0020037">
    <property type="term" value="F:heme binding"/>
    <property type="evidence" value="ECO:0007669"/>
    <property type="project" value="TreeGrafter"/>
</dbReference>
<evidence type="ECO:0000256" key="8">
    <source>
        <dbReference type="ARBA" id="ARBA00022982"/>
    </source>
</evidence>
<feature type="transmembrane region" description="Helical" evidence="12">
    <location>
        <begin position="336"/>
        <end position="363"/>
    </location>
</feature>
<evidence type="ECO:0000256" key="3">
    <source>
        <dbReference type="ARBA" id="ARBA00022448"/>
    </source>
</evidence>
<keyword evidence="3 12" id="KW-0813">Transport</keyword>
<keyword evidence="6 12" id="KW-0812">Transmembrane</keyword>
<keyword evidence="15" id="KW-1185">Reference proteome</keyword>
<keyword evidence="7 12" id="KW-0479">Metal-binding</keyword>
<dbReference type="EMBL" id="CP029188">
    <property type="protein sequence ID" value="AWI31869.1"/>
    <property type="molecule type" value="Genomic_DNA"/>
</dbReference>
<evidence type="ECO:0000256" key="1">
    <source>
        <dbReference type="ARBA" id="ARBA00004651"/>
    </source>
</evidence>
<dbReference type="OrthoDB" id="9807042at2"/>
<keyword evidence="4 12" id="KW-1003">Cell membrane</keyword>
<dbReference type="Pfam" id="PF01654">
    <property type="entry name" value="Cyt_bd_oxida_I"/>
    <property type="match status" value="1"/>
</dbReference>
<dbReference type="PANTHER" id="PTHR30365:SF14">
    <property type="entry name" value="CYTOCHROME BD MENAQUINOL OXIDASE SUBUNIT I-RELATED"/>
    <property type="match status" value="1"/>
</dbReference>
<gene>
    <name evidence="14" type="ORF">DDW44_26080</name>
</gene>
<dbReference type="Proteomes" id="UP000244900">
    <property type="component" value="Chromosome"/>
</dbReference>